<evidence type="ECO:0000313" key="4">
    <source>
        <dbReference type="Proteomes" id="UP000076502"/>
    </source>
</evidence>
<dbReference type="InterPro" id="IPR003599">
    <property type="entry name" value="Ig_sub"/>
</dbReference>
<dbReference type="InterPro" id="IPR037448">
    <property type="entry name" value="Zig-8"/>
</dbReference>
<dbReference type="FunFam" id="2.60.40.10:FF:001633">
    <property type="entry name" value="Uncharacterized protein, isoform A"/>
    <property type="match status" value="1"/>
</dbReference>
<feature type="region of interest" description="Disordered" evidence="1">
    <location>
        <begin position="163"/>
        <end position="188"/>
    </location>
</feature>
<dbReference type="PANTHER" id="PTHR23279">
    <property type="entry name" value="DEFECTIVE PROBOSCIS EXTENSION RESPONSE DPR -RELATED"/>
    <property type="match status" value="1"/>
</dbReference>
<evidence type="ECO:0000313" key="3">
    <source>
        <dbReference type="EMBL" id="KZC14524.1"/>
    </source>
</evidence>
<dbReference type="STRING" id="178035.A0A154PT64"/>
<dbReference type="InterPro" id="IPR013783">
    <property type="entry name" value="Ig-like_fold"/>
</dbReference>
<organism evidence="3 4">
    <name type="scientific">Dufourea novaeangliae</name>
    <name type="common">Sweat bee</name>
    <dbReference type="NCBI Taxonomy" id="178035"/>
    <lineage>
        <taxon>Eukaryota</taxon>
        <taxon>Metazoa</taxon>
        <taxon>Ecdysozoa</taxon>
        <taxon>Arthropoda</taxon>
        <taxon>Hexapoda</taxon>
        <taxon>Insecta</taxon>
        <taxon>Pterygota</taxon>
        <taxon>Neoptera</taxon>
        <taxon>Endopterygota</taxon>
        <taxon>Hymenoptera</taxon>
        <taxon>Apocrita</taxon>
        <taxon>Aculeata</taxon>
        <taxon>Apoidea</taxon>
        <taxon>Anthophila</taxon>
        <taxon>Halictidae</taxon>
        <taxon>Rophitinae</taxon>
        <taxon>Dufourea</taxon>
    </lineage>
</organism>
<evidence type="ECO:0000259" key="2">
    <source>
        <dbReference type="PROSITE" id="PS50835"/>
    </source>
</evidence>
<proteinExistence type="predicted"/>
<dbReference type="GO" id="GO:0032589">
    <property type="term" value="C:neuron projection membrane"/>
    <property type="evidence" value="ECO:0007669"/>
    <property type="project" value="TreeGrafter"/>
</dbReference>
<protein>
    <recommendedName>
        <fullName evidence="2">Ig-like domain-containing protein</fullName>
    </recommendedName>
</protein>
<name>A0A154PT64_DUFNO</name>
<dbReference type="GO" id="GO:0050808">
    <property type="term" value="P:synapse organization"/>
    <property type="evidence" value="ECO:0007669"/>
    <property type="project" value="TreeGrafter"/>
</dbReference>
<dbReference type="EMBL" id="KQ435083">
    <property type="protein sequence ID" value="KZC14524.1"/>
    <property type="molecule type" value="Genomic_DNA"/>
</dbReference>
<keyword evidence="4" id="KW-1185">Reference proteome</keyword>
<dbReference type="PANTHER" id="PTHR23279:SF4">
    <property type="entry name" value="DEFECTIVE PROBOSCIS EXTENSION RESPONSE 2, ISOFORM F-RELATED"/>
    <property type="match status" value="1"/>
</dbReference>
<dbReference type="InterPro" id="IPR007110">
    <property type="entry name" value="Ig-like_dom"/>
</dbReference>
<dbReference type="Pfam" id="PF13927">
    <property type="entry name" value="Ig_3"/>
    <property type="match status" value="1"/>
</dbReference>
<gene>
    <name evidence="3" type="ORF">WN55_07031</name>
</gene>
<dbReference type="SUPFAM" id="SSF48726">
    <property type="entry name" value="Immunoglobulin"/>
    <property type="match status" value="1"/>
</dbReference>
<feature type="domain" description="Ig-like" evidence="2">
    <location>
        <begin position="1"/>
        <end position="105"/>
    </location>
</feature>
<dbReference type="AlphaFoldDB" id="A0A154PT64"/>
<dbReference type="Proteomes" id="UP000076502">
    <property type="component" value="Unassembled WGS sequence"/>
</dbReference>
<dbReference type="Gene3D" id="2.60.40.10">
    <property type="entry name" value="Immunoglobulins"/>
    <property type="match status" value="1"/>
</dbReference>
<dbReference type="OrthoDB" id="190835at2759"/>
<dbReference type="InterPro" id="IPR036179">
    <property type="entry name" value="Ig-like_dom_sf"/>
</dbReference>
<accession>A0A154PT64</accession>
<dbReference type="SMART" id="SM00409">
    <property type="entry name" value="IG"/>
    <property type="match status" value="1"/>
</dbReference>
<dbReference type="PROSITE" id="PS50835">
    <property type="entry name" value="IG_LIKE"/>
    <property type="match status" value="1"/>
</dbReference>
<sequence>MFVTEARARIIGTPDRYVKVGSHLTLTCLMSQGPHDLGTVAWYHGSQAVMTSPHSENDVSSGPRITVETEWSDALTSKLRITHAKLEDSGNYSCVPTVAEKASINVHVLNDPHAGGRAIEKLQDLIKQFTDPSPGSETESEETEVEKRDQLENAINQVHAFEIHNQDPNPENNNNEEEIPDRPMNDDQFQSAQRAMNAVQNEAFRFVT</sequence>
<evidence type="ECO:0000256" key="1">
    <source>
        <dbReference type="SAM" id="MobiDB-lite"/>
    </source>
</evidence>
<reference evidence="3 4" key="1">
    <citation type="submission" date="2015-07" db="EMBL/GenBank/DDBJ databases">
        <title>The genome of Dufourea novaeangliae.</title>
        <authorList>
            <person name="Pan H."/>
            <person name="Kapheim K."/>
        </authorList>
    </citation>
    <scope>NUCLEOTIDE SEQUENCE [LARGE SCALE GENOMIC DNA]</scope>
    <source>
        <strain evidence="3">0120121106</strain>
        <tissue evidence="3">Whole body</tissue>
    </source>
</reference>